<evidence type="ECO:0000259" key="1">
    <source>
        <dbReference type="SMART" id="SM00507"/>
    </source>
</evidence>
<feature type="domain" description="HNH nuclease" evidence="1">
    <location>
        <begin position="337"/>
        <end position="397"/>
    </location>
</feature>
<reference evidence="2 3" key="1">
    <citation type="submission" date="2018-03" db="EMBL/GenBank/DDBJ databases">
        <authorList>
            <person name="Keele B.F."/>
        </authorList>
    </citation>
    <scope>NUCLEOTIDE SEQUENCE [LARGE SCALE GENOMIC DNA]</scope>
    <source>
        <strain evidence="2 3">IB-3</strain>
    </source>
</reference>
<organism evidence="2 3">
    <name type="scientific">Nocardioides currus</name>
    <dbReference type="NCBI Taxonomy" id="2133958"/>
    <lineage>
        <taxon>Bacteria</taxon>
        <taxon>Bacillati</taxon>
        <taxon>Actinomycetota</taxon>
        <taxon>Actinomycetes</taxon>
        <taxon>Propionibacteriales</taxon>
        <taxon>Nocardioidaceae</taxon>
        <taxon>Nocardioides</taxon>
    </lineage>
</organism>
<dbReference type="Gene3D" id="1.10.30.50">
    <property type="match status" value="1"/>
</dbReference>
<dbReference type="OrthoDB" id="3778721at2"/>
<dbReference type="RefSeq" id="WP_108343842.1">
    <property type="nucleotide sequence ID" value="NZ_PYXZ01000002.1"/>
</dbReference>
<dbReference type="InterPro" id="IPR003615">
    <property type="entry name" value="HNH_nuc"/>
</dbReference>
<dbReference type="SMART" id="SM00507">
    <property type="entry name" value="HNHc"/>
    <property type="match status" value="1"/>
</dbReference>
<keyword evidence="3" id="KW-1185">Reference proteome</keyword>
<gene>
    <name evidence="2" type="ORF">C7S10_07930</name>
</gene>
<dbReference type="AlphaFoldDB" id="A0A2R7Z013"/>
<dbReference type="Proteomes" id="UP000244867">
    <property type="component" value="Unassembled WGS sequence"/>
</dbReference>
<accession>A0A2R7Z013</accession>
<sequence>MTPTATTTTVPDTPAGVLAALRAEQDLRSASEVRSMRLAAHWVDLHPVLDPADPSACFQSPKTLAGEGSPAIDEFTIPDLATILGQTCDAIGSWLTDVIELRHRLPHLWAGVLIGDVTPWRARRVAQTTVDLTPAAAAYVDEQTAWCANRLTPTQLTRLIDHARARHMPDQRAADLAAAADSRHVTFTTDQVSFDGTMHLEADLTIPDALTLAEAVTHGAARLAALGSTDTLDGRRATALGDLARHQLAFGYDTDPAPTTPVPATTQIVLHAHLPADAITGHPASGLTGFVEQAGGRVLTAEQVRIWCGRPDVQITVRPVLDLHQRLETTGYTPTPTMREHVIARDRTCVFPWCGRNARGCDLDHVTPYDHDLPPGQTQPGPTATDNLAALCRRHHRLKTHGRWHYAMTAAGEYVWTSPHGHQYLRDHTGTREIEPTTHPPDE</sequence>
<dbReference type="CDD" id="cd00085">
    <property type="entry name" value="HNHc"/>
    <property type="match status" value="1"/>
</dbReference>
<comment type="caution">
    <text evidence="2">The sequence shown here is derived from an EMBL/GenBank/DDBJ whole genome shotgun (WGS) entry which is preliminary data.</text>
</comment>
<protein>
    <submittedName>
        <fullName evidence="2">DUF222 domain-containing protein</fullName>
    </submittedName>
</protein>
<name>A0A2R7Z013_9ACTN</name>
<evidence type="ECO:0000313" key="2">
    <source>
        <dbReference type="EMBL" id="PUA81958.1"/>
    </source>
</evidence>
<dbReference type="EMBL" id="PYXZ01000002">
    <property type="protein sequence ID" value="PUA81958.1"/>
    <property type="molecule type" value="Genomic_DNA"/>
</dbReference>
<evidence type="ECO:0000313" key="3">
    <source>
        <dbReference type="Proteomes" id="UP000244867"/>
    </source>
</evidence>
<proteinExistence type="predicted"/>